<protein>
    <submittedName>
        <fullName evidence="3">GMP synthase (Glutamine-hydrolysing)</fullName>
    </submittedName>
    <submittedName>
        <fullName evidence="2">Glutamine amidotransferase</fullName>
    </submittedName>
</protein>
<sequence>MDRPRIALVNAAHEPGETARNFRRELDAELVEFHAKGGRVPGHTEFDGVVVTGSKSSVYWDEPWIEALCDYVEDVHAAGVPVLGVCFGHQVLAEALGGTVEDMSGFELGYRTVERVADDPLFEGLPESMTAFTTHGDVVTELPAAATLLAENDYGIHAFRVGQSVGVQFHPEYDTETAERIATEKDVSEARRDAVLAGITPGAYAAACETKRLFENFTRRLGRGADGGAKN</sequence>
<dbReference type="InterPro" id="IPR044992">
    <property type="entry name" value="ChyE-like"/>
</dbReference>
<dbReference type="Pfam" id="PF00117">
    <property type="entry name" value="GATase"/>
    <property type="match status" value="1"/>
</dbReference>
<dbReference type="Proteomes" id="UP000296216">
    <property type="component" value="Chromosome"/>
</dbReference>
<name>A0A4D6GQL9_HALS9</name>
<keyword evidence="2" id="KW-0808">Transferase</keyword>
<dbReference type="RefSeq" id="WP_136360940.1">
    <property type="nucleotide sequence ID" value="NZ_VRYN01000001.1"/>
</dbReference>
<reference evidence="2 4" key="1">
    <citation type="journal article" date="2019" name="Microbiol. Resour. Announc.">
        <title>The Genome Sequence of the Halobacterium salinarum Type Strain Is Closely Related to That of Laboratory Strains NRC-1 and R1.</title>
        <authorList>
            <person name="Pfeiffer F."/>
            <person name="Marchfelder A."/>
            <person name="Habermann B."/>
            <person name="Dyall-Smith M.L."/>
        </authorList>
    </citation>
    <scope>NUCLEOTIDE SEQUENCE [LARGE SCALE GENOMIC DNA]</scope>
    <source>
        <strain evidence="2">91-R6</strain>
        <strain evidence="4">ATCC 33171 / DSM 3754 / JCM 8978 / NBRC 102687 / NCIMB 764 / 91-R6</strain>
    </source>
</reference>
<evidence type="ECO:0000259" key="1">
    <source>
        <dbReference type="Pfam" id="PF00117"/>
    </source>
</evidence>
<dbReference type="PRINTS" id="PR00096">
    <property type="entry name" value="GATASE"/>
</dbReference>
<proteinExistence type="predicted"/>
<evidence type="ECO:0000313" key="4">
    <source>
        <dbReference type="Proteomes" id="UP000296216"/>
    </source>
</evidence>
<keyword evidence="2" id="KW-0315">Glutamine amidotransferase</keyword>
<dbReference type="InterPro" id="IPR029062">
    <property type="entry name" value="Class_I_gatase-like"/>
</dbReference>
<feature type="domain" description="Glutamine amidotransferase" evidence="1">
    <location>
        <begin position="43"/>
        <end position="178"/>
    </location>
</feature>
<dbReference type="EMBL" id="CP038631">
    <property type="protein sequence ID" value="QCC43821.1"/>
    <property type="molecule type" value="Genomic_DNA"/>
</dbReference>
<dbReference type="PROSITE" id="PS51273">
    <property type="entry name" value="GATASE_TYPE_1"/>
    <property type="match status" value="1"/>
</dbReference>
<dbReference type="AlphaFoldDB" id="A0A4D6GQL9"/>
<evidence type="ECO:0000313" key="5">
    <source>
        <dbReference type="Proteomes" id="UP000323075"/>
    </source>
</evidence>
<gene>
    <name evidence="2" type="primary">guaAa2</name>
    <name evidence="3" type="ORF">APQ99_00836</name>
    <name evidence="2" type="ORF">HBSAL_00370</name>
</gene>
<dbReference type="Gene3D" id="3.40.50.880">
    <property type="match status" value="1"/>
</dbReference>
<dbReference type="CDD" id="cd01741">
    <property type="entry name" value="GATase1_1"/>
    <property type="match status" value="1"/>
</dbReference>
<evidence type="ECO:0000313" key="3">
    <source>
        <dbReference type="EMBL" id="TYO82316.1"/>
    </source>
</evidence>
<reference evidence="2" key="3">
    <citation type="journal article" name="MicrobiologyOpen">
        <title>Whole-genome comparison between the type strain of Halobacterium salinarum (DSM 3754(T)) and the laboratory strains R1 and NRC-1.</title>
        <authorList>
            <person name="Pfeiffer F."/>
            <person name="Losensky G."/>
            <person name="Marchfelder A."/>
            <person name="Habermann B."/>
            <person name="Dyall-Smith M."/>
        </authorList>
    </citation>
    <scope>NUCLEOTIDE SEQUENCE</scope>
    <source>
        <strain evidence="2">91-R6</strain>
    </source>
</reference>
<dbReference type="GO" id="GO:0016740">
    <property type="term" value="F:transferase activity"/>
    <property type="evidence" value="ECO:0007669"/>
    <property type="project" value="UniProtKB-KW"/>
</dbReference>
<organism evidence="2 4">
    <name type="scientific">Halobacterium salinarum (strain ATCC 33171 / DSM 3754 / JCM 8978 / NBRC 102687 / NCIMB 764 / 91-R6)</name>
    <dbReference type="NCBI Taxonomy" id="2597657"/>
    <lineage>
        <taxon>Archaea</taxon>
        <taxon>Methanobacteriati</taxon>
        <taxon>Methanobacteriota</taxon>
        <taxon>Stenosarchaea group</taxon>
        <taxon>Halobacteria</taxon>
        <taxon>Halobacteriales</taxon>
        <taxon>Halobacteriaceae</taxon>
        <taxon>Halobacterium</taxon>
    </lineage>
</organism>
<dbReference type="Proteomes" id="UP000323075">
    <property type="component" value="Unassembled WGS sequence"/>
</dbReference>
<accession>A0A4D6GQL9</accession>
<dbReference type="InterPro" id="IPR017926">
    <property type="entry name" value="GATASE"/>
</dbReference>
<reference evidence="3 5" key="2">
    <citation type="submission" date="2019-07" db="EMBL/GenBank/DDBJ databases">
        <title>Genomic Encyclopedia of Archaeal and Bacterial Type Strains, Phase II (KMG-II): from individual species to whole genera.</title>
        <authorList>
            <person name="Goeker M."/>
        </authorList>
    </citation>
    <scope>NUCLEOTIDE SEQUENCE [LARGE SCALE GENOMIC DNA]</scope>
    <source>
        <strain evidence="3 5">DSM 3754</strain>
    </source>
</reference>
<dbReference type="EMBL" id="VRYN01000001">
    <property type="protein sequence ID" value="TYO82316.1"/>
    <property type="molecule type" value="Genomic_DNA"/>
</dbReference>
<evidence type="ECO:0000313" key="2">
    <source>
        <dbReference type="EMBL" id="QCC43821.1"/>
    </source>
</evidence>
<dbReference type="SUPFAM" id="SSF52317">
    <property type="entry name" value="Class I glutamine amidotransferase-like"/>
    <property type="match status" value="1"/>
</dbReference>
<dbReference type="GO" id="GO:0005829">
    <property type="term" value="C:cytosol"/>
    <property type="evidence" value="ECO:0007669"/>
    <property type="project" value="TreeGrafter"/>
</dbReference>
<dbReference type="PANTHER" id="PTHR42695:SF5">
    <property type="entry name" value="GLUTAMINE AMIDOTRANSFERASE YLR126C-RELATED"/>
    <property type="match status" value="1"/>
</dbReference>
<dbReference type="PANTHER" id="PTHR42695">
    <property type="entry name" value="GLUTAMINE AMIDOTRANSFERASE YLR126C-RELATED"/>
    <property type="match status" value="1"/>
</dbReference>
<dbReference type="GeneID" id="39853943"/>